<evidence type="ECO:0000313" key="4">
    <source>
        <dbReference type="Proteomes" id="UP000262882"/>
    </source>
</evidence>
<feature type="transmembrane region" description="Helical" evidence="1">
    <location>
        <begin position="167"/>
        <end position="188"/>
    </location>
</feature>
<sequence length="199" mass="19470">MTAAACAAGGGALAPAAYADPGKATGPAGQTMTVSKVDGLPEKGATVRVTGSGFDTSKGIYIGLCKANGAGKPPGPCGGGADTSGKAGASQWISSNPPPYGKGLTVPYGPGGTFDVTIRVGAALDKSVDCAEVRCAVAARTDHTRRGDRSQDVLVPVKFGEDGGVPVWVWAAAGAGALVVVGGAVLVLRRRRPPAGAAA</sequence>
<evidence type="ECO:0000256" key="2">
    <source>
        <dbReference type="SAM" id="SignalP"/>
    </source>
</evidence>
<protein>
    <recommendedName>
        <fullName evidence="5">LPXTG cell wall anchor domain-containing protein</fullName>
    </recommendedName>
</protein>
<feature type="chain" id="PRO_5038442777" description="LPXTG cell wall anchor domain-containing protein" evidence="2">
    <location>
        <begin position="20"/>
        <end position="199"/>
    </location>
</feature>
<organism evidence="3 4">
    <name type="scientific">Actinomadura spongiicola</name>
    <dbReference type="NCBI Taxonomy" id="2303421"/>
    <lineage>
        <taxon>Bacteria</taxon>
        <taxon>Bacillati</taxon>
        <taxon>Actinomycetota</taxon>
        <taxon>Actinomycetes</taxon>
        <taxon>Streptosporangiales</taxon>
        <taxon>Thermomonosporaceae</taxon>
        <taxon>Actinomadura</taxon>
    </lineage>
</organism>
<keyword evidence="1" id="KW-0812">Transmembrane</keyword>
<dbReference type="EMBL" id="QVNQ01000005">
    <property type="protein sequence ID" value="RFS84442.1"/>
    <property type="molecule type" value="Genomic_DNA"/>
</dbReference>
<reference evidence="3 4" key="1">
    <citation type="submission" date="2018-08" db="EMBL/GenBank/DDBJ databases">
        <title>Actinomadura spongicola sp. nov., isolated from marine sponge Leucetta chagosensis.</title>
        <authorList>
            <person name="Li L."/>
            <person name="Lin H.W."/>
        </authorList>
    </citation>
    <scope>NUCLEOTIDE SEQUENCE [LARGE SCALE GENOMIC DNA]</scope>
    <source>
        <strain evidence="3 4">LHW52907</strain>
    </source>
</reference>
<dbReference type="InterPro" id="IPR027273">
    <property type="entry name" value="Neocarzinostatin-like"/>
</dbReference>
<evidence type="ECO:0008006" key="5">
    <source>
        <dbReference type="Google" id="ProtNLM"/>
    </source>
</evidence>
<gene>
    <name evidence="3" type="ORF">D0T12_19165</name>
</gene>
<name>A0A372GGZ8_9ACTN</name>
<comment type="caution">
    <text evidence="3">The sequence shown here is derived from an EMBL/GenBank/DDBJ whole genome shotgun (WGS) entry which is preliminary data.</text>
</comment>
<proteinExistence type="predicted"/>
<dbReference type="SUPFAM" id="SSF49319">
    <property type="entry name" value="Actinoxanthin-like"/>
    <property type="match status" value="1"/>
</dbReference>
<dbReference type="OrthoDB" id="4175021at2"/>
<evidence type="ECO:0000313" key="3">
    <source>
        <dbReference type="EMBL" id="RFS84442.1"/>
    </source>
</evidence>
<feature type="signal peptide" evidence="2">
    <location>
        <begin position="1"/>
        <end position="19"/>
    </location>
</feature>
<keyword evidence="2" id="KW-0732">Signal</keyword>
<dbReference type="Proteomes" id="UP000262882">
    <property type="component" value="Unassembled WGS sequence"/>
</dbReference>
<keyword evidence="1" id="KW-0472">Membrane</keyword>
<evidence type="ECO:0000256" key="1">
    <source>
        <dbReference type="SAM" id="Phobius"/>
    </source>
</evidence>
<keyword evidence="1" id="KW-1133">Transmembrane helix</keyword>
<dbReference type="Gene3D" id="2.60.40.230">
    <property type="entry name" value="Neocarzinostatin-like"/>
    <property type="match status" value="1"/>
</dbReference>
<accession>A0A372GGZ8</accession>
<dbReference type="AlphaFoldDB" id="A0A372GGZ8"/>
<keyword evidence="4" id="KW-1185">Reference proteome</keyword>